<dbReference type="GeneID" id="27314996"/>
<dbReference type="OrthoDB" id="3600083at2759"/>
<feature type="compositionally biased region" description="Basic and acidic residues" evidence="1">
    <location>
        <begin position="273"/>
        <end position="283"/>
    </location>
</feature>
<dbReference type="RefSeq" id="XP_016211414.1">
    <property type="nucleotide sequence ID" value="XM_016360737.1"/>
</dbReference>
<feature type="compositionally biased region" description="Basic and acidic residues" evidence="1">
    <location>
        <begin position="405"/>
        <end position="417"/>
    </location>
</feature>
<feature type="compositionally biased region" description="Low complexity" evidence="1">
    <location>
        <begin position="331"/>
        <end position="357"/>
    </location>
</feature>
<evidence type="ECO:0000256" key="1">
    <source>
        <dbReference type="SAM" id="MobiDB-lite"/>
    </source>
</evidence>
<feature type="compositionally biased region" description="Basic and acidic residues" evidence="1">
    <location>
        <begin position="56"/>
        <end position="78"/>
    </location>
</feature>
<dbReference type="EMBL" id="KN847554">
    <property type="protein sequence ID" value="KIW01545.1"/>
    <property type="molecule type" value="Genomic_DNA"/>
</dbReference>
<keyword evidence="3" id="KW-1185">Reference proteome</keyword>
<evidence type="ECO:0000313" key="3">
    <source>
        <dbReference type="Proteomes" id="UP000053259"/>
    </source>
</evidence>
<feature type="region of interest" description="Disordered" evidence="1">
    <location>
        <begin position="1"/>
        <end position="417"/>
    </location>
</feature>
<dbReference type="AlphaFoldDB" id="A0A0D2A4Z5"/>
<dbReference type="Proteomes" id="UP000053259">
    <property type="component" value="Unassembled WGS sequence"/>
</dbReference>
<feature type="compositionally biased region" description="Polar residues" evidence="1">
    <location>
        <begin position="184"/>
        <end position="194"/>
    </location>
</feature>
<dbReference type="VEuPathDB" id="FungiDB:PV09_07023"/>
<reference evidence="2 3" key="1">
    <citation type="submission" date="2015-01" db="EMBL/GenBank/DDBJ databases">
        <title>The Genome Sequence of Ochroconis gallopava CBS43764.</title>
        <authorList>
            <consortium name="The Broad Institute Genomics Platform"/>
            <person name="Cuomo C."/>
            <person name="de Hoog S."/>
            <person name="Gorbushina A."/>
            <person name="Stielow B."/>
            <person name="Teixiera M."/>
            <person name="Abouelleil A."/>
            <person name="Chapman S.B."/>
            <person name="Priest M."/>
            <person name="Young S.K."/>
            <person name="Wortman J."/>
            <person name="Nusbaum C."/>
            <person name="Birren B."/>
        </authorList>
    </citation>
    <scope>NUCLEOTIDE SEQUENCE [LARGE SCALE GENOMIC DNA]</scope>
    <source>
        <strain evidence="2 3">CBS 43764</strain>
    </source>
</reference>
<feature type="compositionally biased region" description="Low complexity" evidence="1">
    <location>
        <begin position="284"/>
        <end position="298"/>
    </location>
</feature>
<organism evidence="2 3">
    <name type="scientific">Verruconis gallopava</name>
    <dbReference type="NCBI Taxonomy" id="253628"/>
    <lineage>
        <taxon>Eukaryota</taxon>
        <taxon>Fungi</taxon>
        <taxon>Dikarya</taxon>
        <taxon>Ascomycota</taxon>
        <taxon>Pezizomycotina</taxon>
        <taxon>Dothideomycetes</taxon>
        <taxon>Pleosporomycetidae</taxon>
        <taxon>Venturiales</taxon>
        <taxon>Sympoventuriaceae</taxon>
        <taxon>Verruconis</taxon>
    </lineage>
</organism>
<dbReference type="InParanoid" id="A0A0D2A4Z5"/>
<feature type="compositionally biased region" description="Low complexity" evidence="1">
    <location>
        <begin position="207"/>
        <end position="216"/>
    </location>
</feature>
<dbReference type="HOGENOM" id="CLU_041188_0_0_1"/>
<sequence>MSNGTGGGVRNLRAMFENNSQPASPDVRGRSPSARSNDDSSRPLSKVRTSFVSVEPIKRIRNDTPEQRGDSDTHRRESFSLNESRPSDAEALSEMKKTVSHELELRKSNSSVAEVVPENAIVSEAPTPFTAAEKQLDTSAEAITVPSVTSTSVSRATSESRPETQALDSSPPAAPAAPAGQPAKDQTSPFSTSPRVIRNLAENLRTPQPAAGKKPQPQQPPNSPTPAAKRQDAKKVEPKAKPAQASAPASAPASTTAQPEVAEKAQPKPVQETPKKTGTERPGRTSSRVSSGTVTTGGFVKPKPRSPTRPVKLPAHLIAPTASSAAKHGDSPPSQRTLSRRSSTISTASRRPSIRAAHPPKQTRPKQAAHPPAATENKSPPPKSPTAPSTFLERMMRPTASSASKVKEKIDTTKGKK</sequence>
<proteinExistence type="predicted"/>
<feature type="compositionally biased region" description="Basic and acidic residues" evidence="1">
    <location>
        <begin position="229"/>
        <end position="240"/>
    </location>
</feature>
<gene>
    <name evidence="2" type="ORF">PV09_07023</name>
</gene>
<protein>
    <submittedName>
        <fullName evidence="2">Uncharacterized protein</fullName>
    </submittedName>
</protein>
<feature type="compositionally biased region" description="Low complexity" evidence="1">
    <location>
        <begin position="144"/>
        <end position="159"/>
    </location>
</feature>
<evidence type="ECO:0000313" key="2">
    <source>
        <dbReference type="EMBL" id="KIW01545.1"/>
    </source>
</evidence>
<feature type="compositionally biased region" description="Basic and acidic residues" evidence="1">
    <location>
        <begin position="85"/>
        <end position="107"/>
    </location>
</feature>
<name>A0A0D2A4Z5_9PEZI</name>
<accession>A0A0D2A4Z5</accession>
<feature type="compositionally biased region" description="Low complexity" evidence="1">
    <location>
        <begin position="241"/>
        <end position="259"/>
    </location>
</feature>